<protein>
    <submittedName>
        <fullName evidence="3">Uncharacterized protein</fullName>
    </submittedName>
</protein>
<keyword evidence="2" id="KW-1185">Reference proteome</keyword>
<dbReference type="Proteomes" id="UP000887572">
    <property type="component" value="Unplaced"/>
</dbReference>
<reference evidence="3" key="1">
    <citation type="submission" date="2022-11" db="UniProtKB">
        <authorList>
            <consortium name="WormBaseParasite"/>
        </authorList>
    </citation>
    <scope>IDENTIFICATION</scope>
</reference>
<evidence type="ECO:0000313" key="2">
    <source>
        <dbReference type="Proteomes" id="UP000887572"/>
    </source>
</evidence>
<sequence length="352" mass="40054">MSADCRREAQQTRAKINLSDVVWLCVFTFCERAEVGLKFARGTKWSLGRLHIQRAENGENAEIVKLDDGKCLLPIPESAPPDNIIGFRRISISYVDHNVIAFLRRIRHLFENETKIALDIRVNKKCVWALLAREIWPLLVGGISRLDCLSGVRFPDDQRLVLLRRHIASKALRDCAKLRVVECFGILPEAPADDRASATAGQALCMWLHTPLMDGRPKLLKCVTKDGQFLENVLQLKRSFVGTASPVSYIVRLSGLSDSDLEPFKLENHKTRECLSAQNVRHAFWLFERSPIVREEKQWAVWEREAIGRKWWNSENNVLSLAIGPKDIGPLCDRPRRQRKQGGKGVDLMSVN</sequence>
<dbReference type="AlphaFoldDB" id="A0A914I250"/>
<accession>A0A914I250</accession>
<name>A0A914I250_GLORO</name>
<dbReference type="WBParaSite" id="Gr19_v10_g6172.t1">
    <property type="protein sequence ID" value="Gr19_v10_g6172.t1"/>
    <property type="gene ID" value="Gr19_v10_g6172"/>
</dbReference>
<evidence type="ECO:0000313" key="3">
    <source>
        <dbReference type="WBParaSite" id="Gr19_v10_g6172.t1"/>
    </source>
</evidence>
<organism evidence="2 3">
    <name type="scientific">Globodera rostochiensis</name>
    <name type="common">Golden nematode worm</name>
    <name type="synonym">Heterodera rostochiensis</name>
    <dbReference type="NCBI Taxonomy" id="31243"/>
    <lineage>
        <taxon>Eukaryota</taxon>
        <taxon>Metazoa</taxon>
        <taxon>Ecdysozoa</taxon>
        <taxon>Nematoda</taxon>
        <taxon>Chromadorea</taxon>
        <taxon>Rhabditida</taxon>
        <taxon>Tylenchina</taxon>
        <taxon>Tylenchomorpha</taxon>
        <taxon>Tylenchoidea</taxon>
        <taxon>Heteroderidae</taxon>
        <taxon>Heteroderinae</taxon>
        <taxon>Globodera</taxon>
    </lineage>
</organism>
<feature type="region of interest" description="Disordered" evidence="1">
    <location>
        <begin position="332"/>
        <end position="352"/>
    </location>
</feature>
<evidence type="ECO:0000256" key="1">
    <source>
        <dbReference type="SAM" id="MobiDB-lite"/>
    </source>
</evidence>
<proteinExistence type="predicted"/>